<sequence>MKKIIPGGTFTFKKVLEENASVLDPDGKGDKYYFLPFWFEKTGSRSYNLHSLGNLPKELTDELNAQRTGFKEPDMKVRYKTKQEMLATGFREDFTEGIEWFGEPGSCDTSTHLTTQDPHPYEGEDIKIKVTEEESKIVQEKAFAIGYKWIGSDPTKIHHPKAQFLFITKGRIAMDYKDQEYFDNHKNVELTPQQFLDGDLPEETEKFGVKLGEGVDWAEPGSFAFTGNDMPGDPYGSARSGEAKKHDAYIKDGYLFISGDKGEEKLNSVDVVGGYLYMYNLMSEETFKEKYSPKLKFKEWDVKIDRDSIGIGCVNVVRSQVNTFIHLMKKFDEYNVEGRIQA</sequence>
<dbReference type="AlphaFoldDB" id="X0S2U3"/>
<dbReference type="EMBL" id="BARS01009076">
    <property type="protein sequence ID" value="GAF69531.1"/>
    <property type="molecule type" value="Genomic_DNA"/>
</dbReference>
<accession>X0S2U3</accession>
<proteinExistence type="predicted"/>
<evidence type="ECO:0000313" key="1">
    <source>
        <dbReference type="EMBL" id="GAF69531.1"/>
    </source>
</evidence>
<reference evidence="1" key="1">
    <citation type="journal article" date="2014" name="Front. Microbiol.">
        <title>High frequency of phylogenetically diverse reductive dehalogenase-homologous genes in deep subseafloor sedimentary metagenomes.</title>
        <authorList>
            <person name="Kawai M."/>
            <person name="Futagami T."/>
            <person name="Toyoda A."/>
            <person name="Takaki Y."/>
            <person name="Nishi S."/>
            <person name="Hori S."/>
            <person name="Arai W."/>
            <person name="Tsubouchi T."/>
            <person name="Morono Y."/>
            <person name="Uchiyama I."/>
            <person name="Ito T."/>
            <person name="Fujiyama A."/>
            <person name="Inagaki F."/>
            <person name="Takami H."/>
        </authorList>
    </citation>
    <scope>NUCLEOTIDE SEQUENCE</scope>
    <source>
        <strain evidence="1">Expedition CK06-06</strain>
    </source>
</reference>
<gene>
    <name evidence="1" type="ORF">S01H1_17151</name>
</gene>
<organism evidence="1">
    <name type="scientific">marine sediment metagenome</name>
    <dbReference type="NCBI Taxonomy" id="412755"/>
    <lineage>
        <taxon>unclassified sequences</taxon>
        <taxon>metagenomes</taxon>
        <taxon>ecological metagenomes</taxon>
    </lineage>
</organism>
<protein>
    <submittedName>
        <fullName evidence="1">Uncharacterized protein</fullName>
    </submittedName>
</protein>
<name>X0S2U3_9ZZZZ</name>
<comment type="caution">
    <text evidence="1">The sequence shown here is derived from an EMBL/GenBank/DDBJ whole genome shotgun (WGS) entry which is preliminary data.</text>
</comment>